<protein>
    <submittedName>
        <fullName evidence="3">CBS domain-containing protein</fullName>
    </submittedName>
</protein>
<accession>A0ABS4GW52</accession>
<name>A0ABS4GW52_9BACL</name>
<reference evidence="3 4" key="1">
    <citation type="submission" date="2021-03" db="EMBL/GenBank/DDBJ databases">
        <title>Genomic Encyclopedia of Type Strains, Phase IV (KMG-IV): sequencing the most valuable type-strain genomes for metagenomic binning, comparative biology and taxonomic classification.</title>
        <authorList>
            <person name="Goeker M."/>
        </authorList>
    </citation>
    <scope>NUCLEOTIDE SEQUENCE [LARGE SCALE GENOMIC DNA]</scope>
    <source>
        <strain evidence="3 4">DSM 24738</strain>
    </source>
</reference>
<dbReference type="CDD" id="cd05401">
    <property type="entry name" value="NT_GlnE_GlnD_like"/>
    <property type="match status" value="1"/>
</dbReference>
<proteinExistence type="predicted"/>
<evidence type="ECO:0000313" key="4">
    <source>
        <dbReference type="Proteomes" id="UP001519343"/>
    </source>
</evidence>
<evidence type="ECO:0000259" key="2">
    <source>
        <dbReference type="Pfam" id="PF10335"/>
    </source>
</evidence>
<dbReference type="InterPro" id="IPR005105">
    <property type="entry name" value="GlnD_Uridyltrans_N"/>
</dbReference>
<keyword evidence="4" id="KW-1185">Reference proteome</keyword>
<evidence type="ECO:0000313" key="3">
    <source>
        <dbReference type="EMBL" id="MBP1934481.1"/>
    </source>
</evidence>
<feature type="domain" description="DUF294" evidence="2">
    <location>
        <begin position="181"/>
        <end position="314"/>
    </location>
</feature>
<comment type="caution">
    <text evidence="3">The sequence shown here is derived from an EMBL/GenBank/DDBJ whole genome shotgun (WGS) entry which is preliminary data.</text>
</comment>
<feature type="domain" description="Protein-PII uridylyltransferase N-terminal" evidence="1">
    <location>
        <begin position="28"/>
        <end position="141"/>
    </location>
</feature>
<gene>
    <name evidence="3" type="ORF">J2Z37_004501</name>
</gene>
<dbReference type="Pfam" id="PF03445">
    <property type="entry name" value="DUF294"/>
    <property type="match status" value="1"/>
</dbReference>
<dbReference type="InterPro" id="IPR018821">
    <property type="entry name" value="DUF294_put_nucleoTrafse_sb-bd"/>
</dbReference>
<organism evidence="3 4">
    <name type="scientific">Ammoniphilus resinae</name>
    <dbReference type="NCBI Taxonomy" id="861532"/>
    <lineage>
        <taxon>Bacteria</taxon>
        <taxon>Bacillati</taxon>
        <taxon>Bacillota</taxon>
        <taxon>Bacilli</taxon>
        <taxon>Bacillales</taxon>
        <taxon>Paenibacillaceae</taxon>
        <taxon>Aneurinibacillus group</taxon>
        <taxon>Ammoniphilus</taxon>
    </lineage>
</organism>
<dbReference type="RefSeq" id="WP_209812471.1">
    <property type="nucleotide sequence ID" value="NZ_JAGGKT010000022.1"/>
</dbReference>
<dbReference type="EMBL" id="JAGGKT010000022">
    <property type="protein sequence ID" value="MBP1934481.1"/>
    <property type="molecule type" value="Genomic_DNA"/>
</dbReference>
<dbReference type="Pfam" id="PF10335">
    <property type="entry name" value="DUF294_C"/>
    <property type="match status" value="1"/>
</dbReference>
<dbReference type="Proteomes" id="UP001519343">
    <property type="component" value="Unassembled WGS sequence"/>
</dbReference>
<sequence length="325" mass="37891">MISDFESYESIKLWKESKISSCLSNAFLLNQLHDSVMNKVFEVASVRLNKGNPPCSYSWFVTGSSGRYEQGLISDQDHGIIFEIASPKNEEYFLELGKEISDGLDVVGYPYCQGNVMSSNPLWCQSFEQWRAQLFVWMEKNSWDTIRNLQIFYDARHLHGTDRYVDELKSFIYTYQKKHPMLLKRFMENVMHIKRSVGPFGQIIVEEHGEHQGSINLKYAVFLPYVNAIRILAIKEGLTETSTLARIDQLSQIKTYSEMLQSVKSNFQKLLDYRLSLTHIQSYKDTHFLNMKNLDSQGKKEIKRILKDGKKLHYYVCRLVEKGCE</sequence>
<evidence type="ECO:0000259" key="1">
    <source>
        <dbReference type="Pfam" id="PF03445"/>
    </source>
</evidence>